<sequence>MLLQFDQAPVLEDLPFNMVYHIRRFVWSALIDIIEQLRDRFETAAETIRNNRGMMERVQTSLIKRFEYCLSVNGGHFEHI</sequence>
<name>A0A482V436_ASBVE</name>
<proteinExistence type="predicted"/>
<gene>
    <name evidence="1" type="ORF">BDFB_013270</name>
</gene>
<evidence type="ECO:0000313" key="1">
    <source>
        <dbReference type="EMBL" id="RZB38854.1"/>
    </source>
</evidence>
<dbReference type="EMBL" id="QDEB01133195">
    <property type="protein sequence ID" value="RZB38854.1"/>
    <property type="molecule type" value="Genomic_DNA"/>
</dbReference>
<dbReference type="AlphaFoldDB" id="A0A482V436"/>
<organism evidence="1 2">
    <name type="scientific">Asbolus verrucosus</name>
    <name type="common">Desert ironclad beetle</name>
    <dbReference type="NCBI Taxonomy" id="1661398"/>
    <lineage>
        <taxon>Eukaryota</taxon>
        <taxon>Metazoa</taxon>
        <taxon>Ecdysozoa</taxon>
        <taxon>Arthropoda</taxon>
        <taxon>Hexapoda</taxon>
        <taxon>Insecta</taxon>
        <taxon>Pterygota</taxon>
        <taxon>Neoptera</taxon>
        <taxon>Endopterygota</taxon>
        <taxon>Coleoptera</taxon>
        <taxon>Polyphaga</taxon>
        <taxon>Cucujiformia</taxon>
        <taxon>Tenebrionidae</taxon>
        <taxon>Pimeliinae</taxon>
        <taxon>Asbolus</taxon>
    </lineage>
</organism>
<keyword evidence="2" id="KW-1185">Reference proteome</keyword>
<reference evidence="1 2" key="1">
    <citation type="submission" date="2017-03" db="EMBL/GenBank/DDBJ databases">
        <title>Genome of the blue death feigning beetle - Asbolus verrucosus.</title>
        <authorList>
            <person name="Rider S.D."/>
        </authorList>
    </citation>
    <scope>NUCLEOTIDE SEQUENCE [LARGE SCALE GENOMIC DNA]</scope>
    <source>
        <strain evidence="1">Butters</strain>
        <tissue evidence="1">Head and leg muscle</tissue>
    </source>
</reference>
<comment type="caution">
    <text evidence="1">The sequence shown here is derived from an EMBL/GenBank/DDBJ whole genome shotgun (WGS) entry which is preliminary data.</text>
</comment>
<evidence type="ECO:0000313" key="2">
    <source>
        <dbReference type="Proteomes" id="UP000292052"/>
    </source>
</evidence>
<dbReference type="Proteomes" id="UP000292052">
    <property type="component" value="Unassembled WGS sequence"/>
</dbReference>
<dbReference type="OrthoDB" id="8186354at2759"/>
<accession>A0A482V436</accession>
<feature type="non-terminal residue" evidence="1">
    <location>
        <position position="80"/>
    </location>
</feature>
<protein>
    <submittedName>
        <fullName evidence="1">Uncharacterized protein</fullName>
    </submittedName>
</protein>